<dbReference type="PANTHER" id="PTHR21716:SF53">
    <property type="entry name" value="PERMEASE PERM-RELATED"/>
    <property type="match status" value="1"/>
</dbReference>
<feature type="transmembrane region" description="Helical" evidence="8">
    <location>
        <begin position="70"/>
        <end position="89"/>
    </location>
</feature>
<keyword evidence="7 8" id="KW-0472">Membrane</keyword>
<evidence type="ECO:0000256" key="8">
    <source>
        <dbReference type="SAM" id="Phobius"/>
    </source>
</evidence>
<evidence type="ECO:0000256" key="4">
    <source>
        <dbReference type="ARBA" id="ARBA00022475"/>
    </source>
</evidence>
<dbReference type="InterPro" id="IPR002549">
    <property type="entry name" value="AI-2E-like"/>
</dbReference>
<evidence type="ECO:0000256" key="6">
    <source>
        <dbReference type="ARBA" id="ARBA00022989"/>
    </source>
</evidence>
<dbReference type="Pfam" id="PF01594">
    <property type="entry name" value="AI-2E_transport"/>
    <property type="match status" value="1"/>
</dbReference>
<evidence type="ECO:0000256" key="7">
    <source>
        <dbReference type="ARBA" id="ARBA00023136"/>
    </source>
</evidence>
<keyword evidence="5 8" id="KW-0812">Transmembrane</keyword>
<sequence length="297" mass="32515">MSAAQTPPSIVRFTSTSFSLRVIAAAIILLFFYYAAGVVITLLFSILLAYFLDPAVEFLEKFRLPRTVGAVVMVLILTAVLAAVGYGLWTRMSDFSADWPRYSRLLQNLATAVQGRIQGIEGQVSQIAPTEGSAPGSGRPVGEGVMRALIFRGIGSLYALFLEITFMPFLVFFMLAEKRQVWHGTLQLFPASRRTPVKETLEDVRDVLRDYLAGMTVVTLLVIAASSLFFWALGMEFPILTGIVSGLLNMVPYIGVVLAWLPAFLIALAKWSNVGQFAFIAAMLTTIHLLALNLLGP</sequence>
<dbReference type="AlphaFoldDB" id="A0A7V8NLJ4"/>
<evidence type="ECO:0000313" key="10">
    <source>
        <dbReference type="Proteomes" id="UP000567293"/>
    </source>
</evidence>
<feature type="transmembrane region" description="Helical" evidence="8">
    <location>
        <begin position="22"/>
        <end position="50"/>
    </location>
</feature>
<protein>
    <submittedName>
        <fullName evidence="9">AI-2E family transporter</fullName>
    </submittedName>
</protein>
<evidence type="ECO:0000256" key="2">
    <source>
        <dbReference type="ARBA" id="ARBA00009773"/>
    </source>
</evidence>
<evidence type="ECO:0000313" key="9">
    <source>
        <dbReference type="EMBL" id="MBA0083603.1"/>
    </source>
</evidence>
<feature type="transmembrane region" description="Helical" evidence="8">
    <location>
        <begin position="156"/>
        <end position="176"/>
    </location>
</feature>
<feature type="transmembrane region" description="Helical" evidence="8">
    <location>
        <begin position="274"/>
        <end position="295"/>
    </location>
</feature>
<accession>A0A7V8NLJ4</accession>
<proteinExistence type="inferred from homology"/>
<evidence type="ECO:0000256" key="3">
    <source>
        <dbReference type="ARBA" id="ARBA00022448"/>
    </source>
</evidence>
<reference evidence="9" key="1">
    <citation type="submission" date="2020-06" db="EMBL/GenBank/DDBJ databases">
        <title>Legume-microbial interactions unlock mineral nutrients during tropical forest succession.</title>
        <authorList>
            <person name="Epihov D.Z."/>
        </authorList>
    </citation>
    <scope>NUCLEOTIDE SEQUENCE [LARGE SCALE GENOMIC DNA]</scope>
    <source>
        <strain evidence="9">Pan2503</strain>
    </source>
</reference>
<keyword evidence="4" id="KW-1003">Cell membrane</keyword>
<dbReference type="EMBL" id="JACDQQ010000127">
    <property type="protein sequence ID" value="MBA0083603.1"/>
    <property type="molecule type" value="Genomic_DNA"/>
</dbReference>
<comment type="subcellular location">
    <subcellularLocation>
        <location evidence="1">Cell membrane</location>
        <topology evidence="1">Multi-pass membrane protein</topology>
    </subcellularLocation>
</comment>
<gene>
    <name evidence="9" type="ORF">HRJ53_01265</name>
</gene>
<name>A0A7V8NLJ4_9BACT</name>
<feature type="transmembrane region" description="Helical" evidence="8">
    <location>
        <begin position="211"/>
        <end position="234"/>
    </location>
</feature>
<evidence type="ECO:0000256" key="5">
    <source>
        <dbReference type="ARBA" id="ARBA00022692"/>
    </source>
</evidence>
<feature type="transmembrane region" description="Helical" evidence="8">
    <location>
        <begin position="246"/>
        <end position="268"/>
    </location>
</feature>
<organism evidence="9 10">
    <name type="scientific">Candidatus Acidiferrum panamense</name>
    <dbReference type="NCBI Taxonomy" id="2741543"/>
    <lineage>
        <taxon>Bacteria</taxon>
        <taxon>Pseudomonadati</taxon>
        <taxon>Acidobacteriota</taxon>
        <taxon>Terriglobia</taxon>
        <taxon>Candidatus Acidiferrales</taxon>
        <taxon>Candidatus Acidiferrum</taxon>
    </lineage>
</organism>
<evidence type="ECO:0000256" key="1">
    <source>
        <dbReference type="ARBA" id="ARBA00004651"/>
    </source>
</evidence>
<dbReference type="Proteomes" id="UP000567293">
    <property type="component" value="Unassembled WGS sequence"/>
</dbReference>
<feature type="non-terminal residue" evidence="9">
    <location>
        <position position="297"/>
    </location>
</feature>
<comment type="caution">
    <text evidence="9">The sequence shown here is derived from an EMBL/GenBank/DDBJ whole genome shotgun (WGS) entry which is preliminary data.</text>
</comment>
<keyword evidence="3" id="KW-0813">Transport</keyword>
<keyword evidence="6 8" id="KW-1133">Transmembrane helix</keyword>
<dbReference type="PANTHER" id="PTHR21716">
    <property type="entry name" value="TRANSMEMBRANE PROTEIN"/>
    <property type="match status" value="1"/>
</dbReference>
<dbReference type="GO" id="GO:0005886">
    <property type="term" value="C:plasma membrane"/>
    <property type="evidence" value="ECO:0007669"/>
    <property type="project" value="UniProtKB-SubCell"/>
</dbReference>
<comment type="similarity">
    <text evidence="2">Belongs to the autoinducer-2 exporter (AI-2E) (TC 2.A.86) family.</text>
</comment>
<keyword evidence="10" id="KW-1185">Reference proteome</keyword>